<protein>
    <submittedName>
        <fullName evidence="2">BZ3500_MvSof-1268-A1-R1_Chr12-2g03762 protein</fullName>
    </submittedName>
</protein>
<sequence length="61" mass="7439">MSKYEGRLVLHNFSKLLYKLYNAQKFFCAQRRLRSRRARAGNVARAHQERRPRDRQRAFSK</sequence>
<dbReference type="Proteomes" id="UP000249723">
    <property type="component" value="Unassembled WGS sequence"/>
</dbReference>
<reference evidence="3" key="1">
    <citation type="submission" date="2016-10" db="EMBL/GenBank/DDBJ databases">
        <authorList>
            <person name="Jeantristanb JTB J.-T."/>
            <person name="Ricardo R."/>
        </authorList>
    </citation>
    <scope>NUCLEOTIDE SEQUENCE [LARGE SCALE GENOMIC DNA]</scope>
</reference>
<feature type="compositionally biased region" description="Basic and acidic residues" evidence="1">
    <location>
        <begin position="46"/>
        <end position="61"/>
    </location>
</feature>
<evidence type="ECO:0000313" key="2">
    <source>
        <dbReference type="EMBL" id="SCZ94219.1"/>
    </source>
</evidence>
<name>A0A2X0KKY5_9BASI</name>
<evidence type="ECO:0000256" key="1">
    <source>
        <dbReference type="SAM" id="MobiDB-lite"/>
    </source>
</evidence>
<evidence type="ECO:0000313" key="3">
    <source>
        <dbReference type="Proteomes" id="UP000249723"/>
    </source>
</evidence>
<keyword evidence="3" id="KW-1185">Reference proteome</keyword>
<proteinExistence type="predicted"/>
<accession>A0A2X0KKY5</accession>
<organism evidence="2 3">
    <name type="scientific">Microbotryum saponariae</name>
    <dbReference type="NCBI Taxonomy" id="289078"/>
    <lineage>
        <taxon>Eukaryota</taxon>
        <taxon>Fungi</taxon>
        <taxon>Dikarya</taxon>
        <taxon>Basidiomycota</taxon>
        <taxon>Pucciniomycotina</taxon>
        <taxon>Microbotryomycetes</taxon>
        <taxon>Microbotryales</taxon>
        <taxon>Microbotryaceae</taxon>
        <taxon>Microbotryum</taxon>
    </lineage>
</organism>
<dbReference type="EMBL" id="FMWP01000052">
    <property type="protein sequence ID" value="SCZ94219.1"/>
    <property type="molecule type" value="Genomic_DNA"/>
</dbReference>
<feature type="region of interest" description="Disordered" evidence="1">
    <location>
        <begin position="38"/>
        <end position="61"/>
    </location>
</feature>
<gene>
    <name evidence="2" type="ORF">BZ3500_MVSOF-1268-A1-R1_CHR12-2G03762</name>
</gene>
<dbReference type="AlphaFoldDB" id="A0A2X0KKY5"/>